<evidence type="ECO:0000256" key="1">
    <source>
        <dbReference type="SAM" id="Phobius"/>
    </source>
</evidence>
<dbReference type="Proteomes" id="UP000029925">
    <property type="component" value="Unassembled WGS sequence"/>
</dbReference>
<protein>
    <submittedName>
        <fullName evidence="4">DedA family protein</fullName>
    </submittedName>
    <submittedName>
        <fullName evidence="3">INTEGRAL MEMBRANE PROTEIN</fullName>
    </submittedName>
</protein>
<dbReference type="STRING" id="76936.BN2458_PEG0106"/>
<organism evidence="3 6">
    <name type="scientific">Helicobacter typhlonius</name>
    <dbReference type="NCBI Taxonomy" id="76936"/>
    <lineage>
        <taxon>Bacteria</taxon>
        <taxon>Pseudomonadati</taxon>
        <taxon>Campylobacterota</taxon>
        <taxon>Epsilonproteobacteria</taxon>
        <taxon>Campylobacterales</taxon>
        <taxon>Helicobacteraceae</taxon>
        <taxon>Helicobacter</taxon>
    </lineage>
</organism>
<feature type="domain" description="VTT" evidence="2">
    <location>
        <begin position="28"/>
        <end position="144"/>
    </location>
</feature>
<keyword evidence="1" id="KW-1133">Transmembrane helix</keyword>
<dbReference type="RefSeq" id="WP_034325882.1">
    <property type="nucleotide sequence ID" value="NZ_CAJTQN010000008.1"/>
</dbReference>
<name>A0A099UHL4_9HELI</name>
<dbReference type="Proteomes" id="UP000064525">
    <property type="component" value="Chromosome I"/>
</dbReference>
<dbReference type="EMBL" id="JRPF02000007">
    <property type="protein sequence ID" value="TLD78264.1"/>
    <property type="molecule type" value="Genomic_DNA"/>
</dbReference>
<dbReference type="OrthoDB" id="5372697at2"/>
<dbReference type="KEGG" id="hty:BN2458_PEG0106"/>
<feature type="transmembrane region" description="Helical" evidence="1">
    <location>
        <begin position="12"/>
        <end position="36"/>
    </location>
</feature>
<dbReference type="InterPro" id="IPR051311">
    <property type="entry name" value="DedA_domain"/>
</dbReference>
<evidence type="ECO:0000313" key="5">
    <source>
        <dbReference type="Proteomes" id="UP000029925"/>
    </source>
</evidence>
<accession>A0A099UHL4</accession>
<sequence length="190" mass="21092">MQDIIVSLEKWGYMLLFLFSLGGGYVGLLTAGVMSALGKMDIIISILTAGVGNIIGSSLLAYLARYQKNDLMAYLSNHRRKIALSQVWLKKYGVWLIFFSKYLYGIKTIVPLAIGFSRFSIKTFFIFNAMSCAIWAVVVGICGYYASSGVISVLEEINAHSYVMPIVLLCIGIILYLIISFVSKRARKSL</sequence>
<dbReference type="EMBL" id="LN907858">
    <property type="protein sequence ID" value="CUU38993.1"/>
    <property type="molecule type" value="Genomic_DNA"/>
</dbReference>
<reference evidence="3" key="3">
    <citation type="submission" date="2015-11" db="EMBL/GenBank/DDBJ databases">
        <authorList>
            <person name="Zhang Y."/>
            <person name="Guo Z."/>
        </authorList>
    </citation>
    <scope>NUCLEOTIDE SEQUENCE</scope>
    <source>
        <strain evidence="3">1</strain>
    </source>
</reference>
<evidence type="ECO:0000313" key="6">
    <source>
        <dbReference type="Proteomes" id="UP000064525"/>
    </source>
</evidence>
<dbReference type="PANTHER" id="PTHR42709:SF2">
    <property type="entry name" value="INNER MEMBRANE PROTEIN YOHD"/>
    <property type="match status" value="1"/>
</dbReference>
<feature type="transmembrane region" description="Helical" evidence="1">
    <location>
        <begin position="159"/>
        <end position="182"/>
    </location>
</feature>
<keyword evidence="1" id="KW-0812">Transmembrane</keyword>
<evidence type="ECO:0000313" key="4">
    <source>
        <dbReference type="EMBL" id="TLD78264.1"/>
    </source>
</evidence>
<dbReference type="AlphaFoldDB" id="A0A099UHL4"/>
<keyword evidence="5" id="KW-1185">Reference proteome</keyword>
<proteinExistence type="predicted"/>
<feature type="transmembrane region" description="Helical" evidence="1">
    <location>
        <begin position="124"/>
        <end position="147"/>
    </location>
</feature>
<reference evidence="4 5" key="1">
    <citation type="journal article" date="2014" name="Genome Announc.">
        <title>Draft genome sequences of eight enterohepatic helicobacter species isolated from both laboratory and wild rodents.</title>
        <authorList>
            <person name="Sheh A."/>
            <person name="Shen Z."/>
            <person name="Fox J.G."/>
        </authorList>
    </citation>
    <scope>NUCLEOTIDE SEQUENCE [LARGE SCALE GENOMIC DNA]</scope>
    <source>
        <strain evidence="4 5">MIT 98-6810</strain>
    </source>
</reference>
<dbReference type="PATRIC" id="fig|76936.10.peg.105"/>
<dbReference type="GO" id="GO:0005886">
    <property type="term" value="C:plasma membrane"/>
    <property type="evidence" value="ECO:0007669"/>
    <property type="project" value="TreeGrafter"/>
</dbReference>
<dbReference type="GeneID" id="78150473"/>
<dbReference type="InterPro" id="IPR032816">
    <property type="entry name" value="VTT_dom"/>
</dbReference>
<dbReference type="Pfam" id="PF09335">
    <property type="entry name" value="VTT_dom"/>
    <property type="match status" value="1"/>
</dbReference>
<gene>
    <name evidence="3" type="ORF">BN2458_PEG0106</name>
    <name evidence="4" type="ORF">LS75_006550</name>
</gene>
<dbReference type="PANTHER" id="PTHR42709">
    <property type="entry name" value="ALKALINE PHOSPHATASE LIKE PROTEIN"/>
    <property type="match status" value="1"/>
</dbReference>
<evidence type="ECO:0000313" key="3">
    <source>
        <dbReference type="EMBL" id="CUU38993.1"/>
    </source>
</evidence>
<keyword evidence="1" id="KW-0472">Membrane</keyword>
<reference evidence="6" key="2">
    <citation type="submission" date="2015-11" db="EMBL/GenBank/DDBJ databases">
        <authorList>
            <person name="Anvar S.Y."/>
        </authorList>
    </citation>
    <scope>NUCLEOTIDE SEQUENCE [LARGE SCALE GENOMIC DNA]</scope>
</reference>
<evidence type="ECO:0000259" key="2">
    <source>
        <dbReference type="Pfam" id="PF09335"/>
    </source>
</evidence>
<feature type="transmembrane region" description="Helical" evidence="1">
    <location>
        <begin position="42"/>
        <end position="64"/>
    </location>
</feature>